<dbReference type="PANTHER" id="PTHR31286:SF179">
    <property type="entry name" value="RNASE H TYPE-1 DOMAIN-CONTAINING PROTEIN"/>
    <property type="match status" value="1"/>
</dbReference>
<evidence type="ECO:0000313" key="3">
    <source>
        <dbReference type="Proteomes" id="UP000824120"/>
    </source>
</evidence>
<dbReference type="InterPro" id="IPR040256">
    <property type="entry name" value="At4g02000-like"/>
</dbReference>
<proteinExistence type="predicted"/>
<accession>A0A9J5XHR7</accession>
<name>A0A9J5XHR7_SOLCO</name>
<organism evidence="2 3">
    <name type="scientific">Solanum commersonii</name>
    <name type="common">Commerson's wild potato</name>
    <name type="synonym">Commerson's nightshade</name>
    <dbReference type="NCBI Taxonomy" id="4109"/>
    <lineage>
        <taxon>Eukaryota</taxon>
        <taxon>Viridiplantae</taxon>
        <taxon>Streptophyta</taxon>
        <taxon>Embryophyta</taxon>
        <taxon>Tracheophyta</taxon>
        <taxon>Spermatophyta</taxon>
        <taxon>Magnoliopsida</taxon>
        <taxon>eudicotyledons</taxon>
        <taxon>Gunneridae</taxon>
        <taxon>Pentapetalae</taxon>
        <taxon>asterids</taxon>
        <taxon>lamiids</taxon>
        <taxon>Solanales</taxon>
        <taxon>Solanaceae</taxon>
        <taxon>Solanoideae</taxon>
        <taxon>Solaneae</taxon>
        <taxon>Solanum</taxon>
    </lineage>
</organism>
<dbReference type="EMBL" id="JACXVP010000009">
    <property type="protein sequence ID" value="KAG5586820.1"/>
    <property type="molecule type" value="Genomic_DNA"/>
</dbReference>
<feature type="coiled-coil region" evidence="1">
    <location>
        <begin position="348"/>
        <end position="375"/>
    </location>
</feature>
<gene>
    <name evidence="2" type="ORF">H5410_047254</name>
</gene>
<dbReference type="OrthoDB" id="1743549at2759"/>
<dbReference type="PANTHER" id="PTHR31286">
    <property type="entry name" value="GLYCINE-RICH CELL WALL STRUCTURAL PROTEIN 1.8-LIKE"/>
    <property type="match status" value="1"/>
</dbReference>
<evidence type="ECO:0000313" key="2">
    <source>
        <dbReference type="EMBL" id="KAG5586820.1"/>
    </source>
</evidence>
<evidence type="ECO:0000256" key="1">
    <source>
        <dbReference type="SAM" id="Coils"/>
    </source>
</evidence>
<dbReference type="Gene3D" id="3.60.10.10">
    <property type="entry name" value="Endonuclease/exonuclease/phosphatase"/>
    <property type="match status" value="1"/>
</dbReference>
<dbReference type="SUPFAM" id="SSF56219">
    <property type="entry name" value="DNase I-like"/>
    <property type="match status" value="1"/>
</dbReference>
<dbReference type="Proteomes" id="UP000824120">
    <property type="component" value="Chromosome 9"/>
</dbReference>
<keyword evidence="1" id="KW-0175">Coiled coil</keyword>
<reference evidence="2 3" key="1">
    <citation type="submission" date="2020-09" db="EMBL/GenBank/DDBJ databases">
        <title>De no assembly of potato wild relative species, Solanum commersonii.</title>
        <authorList>
            <person name="Cho K."/>
        </authorList>
    </citation>
    <scope>NUCLEOTIDE SEQUENCE [LARGE SCALE GENOMIC DNA]</scope>
    <source>
        <strain evidence="2">LZ3.2</strain>
        <tissue evidence="2">Leaf</tissue>
    </source>
</reference>
<comment type="caution">
    <text evidence="2">The sequence shown here is derived from an EMBL/GenBank/DDBJ whole genome shotgun (WGS) entry which is preliminary data.</text>
</comment>
<dbReference type="InterPro" id="IPR036691">
    <property type="entry name" value="Endo/exonu/phosph_ase_sf"/>
</dbReference>
<keyword evidence="3" id="KW-1185">Reference proteome</keyword>
<dbReference type="AlphaFoldDB" id="A0A9J5XHR7"/>
<protein>
    <submittedName>
        <fullName evidence="2">Uncharacterized protein</fullName>
    </submittedName>
</protein>
<sequence length="661" mass="76147">MFGGLCKLAVEAGLLRTTQGMDIYNENFEVGSNVLSRGRTSTAIAWISFPSLPPNFFVKEAVFSLATAVGKPLQVDLATKNQTRPSCAKVKVEVDLLREFPKWINVRMRKKSGKVSEKWIRNKYDYVPKYCKSCKIQGHNEAEYFVGHQKEGNGETKEGDQTLKSLKAMEQIKNTKHGEVQELNNKNGGGWRVQGRGRPKQVWNRKNIQHERVGINTENKFGALNEWEDMGETQQESQDKGEEDNTKKWVGEAFKDTTNTSMGSETKYNVKQNVMESSNSRETIISAIQLDSTQKNKRLEVVNQNEEEGDARSSNNETHRNAIVEHIKGAKNEGESGPIKSILDLEAITEEEKQRRREREEDIEVEENIERMAREGDLSPRHRRVIESSAKRGKQNQPSLPLQGPQELEQYKKKLGMENAYCNCASKIWVFWEYDWKGEVFRDSGQHLIVKISKSNVEILITAVYARCEALERLELWEELEQLAEDNTLSWIVGGDFNAKIKKLKRVLASWSKETFGDTFHQIMTLEYIVRVKEIQLEISPTPENREEQKLAEAELKIFLYMEEEFWKQKADMRWFQDGERNTIFFHNYVKGRRKKLRLTEIQTIEGDTINTSENIGAGAVAFFEKQFKEDQTSGDERMLDSNMNKIICLNGSIYHTLKAI</sequence>